<dbReference type="SMART" id="SM00028">
    <property type="entry name" value="TPR"/>
    <property type="match status" value="7"/>
</dbReference>
<comment type="caution">
    <text evidence="5">The sequence shown here is derived from an EMBL/GenBank/DDBJ whole genome shotgun (WGS) entry which is preliminary data.</text>
</comment>
<evidence type="ECO:0000313" key="6">
    <source>
        <dbReference type="Proteomes" id="UP000603640"/>
    </source>
</evidence>
<keyword evidence="2 3" id="KW-0802">TPR repeat</keyword>
<dbReference type="PROSITE" id="PS50005">
    <property type="entry name" value="TPR"/>
    <property type="match status" value="4"/>
</dbReference>
<dbReference type="PANTHER" id="PTHR44858">
    <property type="entry name" value="TETRATRICOPEPTIDE REPEAT PROTEIN 6"/>
    <property type="match status" value="1"/>
</dbReference>
<feature type="repeat" description="TPR" evidence="3">
    <location>
        <begin position="161"/>
        <end position="194"/>
    </location>
</feature>
<feature type="repeat" description="TPR" evidence="3">
    <location>
        <begin position="297"/>
        <end position="330"/>
    </location>
</feature>
<dbReference type="EMBL" id="JACRVF010000001">
    <property type="protein sequence ID" value="MBC5991352.1"/>
    <property type="molecule type" value="Genomic_DNA"/>
</dbReference>
<dbReference type="PROSITE" id="PS51257">
    <property type="entry name" value="PROKAR_LIPOPROTEIN"/>
    <property type="match status" value="1"/>
</dbReference>
<organism evidence="5 6">
    <name type="scientific">Pontibacter cellulosilyticus</name>
    <dbReference type="NCBI Taxonomy" id="1720253"/>
    <lineage>
        <taxon>Bacteria</taxon>
        <taxon>Pseudomonadati</taxon>
        <taxon>Bacteroidota</taxon>
        <taxon>Cytophagia</taxon>
        <taxon>Cytophagales</taxon>
        <taxon>Hymenobacteraceae</taxon>
        <taxon>Pontibacter</taxon>
    </lineage>
</organism>
<dbReference type="GO" id="GO:0046813">
    <property type="term" value="P:receptor-mediated virion attachment to host cell"/>
    <property type="evidence" value="ECO:0007669"/>
    <property type="project" value="TreeGrafter"/>
</dbReference>
<gene>
    <name evidence="5" type="ORF">H8S84_00725</name>
</gene>
<protein>
    <submittedName>
        <fullName evidence="5">Tetratricopeptide repeat protein</fullName>
    </submittedName>
</protein>
<accession>A0A923N5M8</accession>
<dbReference type="InterPro" id="IPR019734">
    <property type="entry name" value="TPR_rpt"/>
</dbReference>
<dbReference type="Pfam" id="PF13432">
    <property type="entry name" value="TPR_16"/>
    <property type="match status" value="1"/>
</dbReference>
<feature type="coiled-coil region" evidence="4">
    <location>
        <begin position="31"/>
        <end position="92"/>
    </location>
</feature>
<sequence length="361" mass="41396">MPVKRILYLWGLVVLLLASACAGEEANRERMVNLSEVKDDEEAQLKNLDAAILQSKRDGSLYARRAVVLLRKGELEKALDDANNAVRLTKNEPYTLFVKAQVLRALNRQEEALPLALQAERNSYQSSSLYVLLGELYLQRNDYKQAKLYLDKAQDLSPKDAYAFYYRGRVQEATGDTARAVRNYKLALEQQPNFMQPHRELVGILVNRGEYAAALPYLKAAEKLDPEEGRLWYYKGLLYQGEQRQDSALYSFNKAVALNDTLSGAHYRLGMAAYTQGNNSLALEHLEKVYRKYKREPKYLSTIAGAYERNGQYIKALQTYQDLVDVEPRYTYGYQAISRLKYKLTRPVPDSIAVYRTNIEQ</sequence>
<dbReference type="SUPFAM" id="SSF48452">
    <property type="entry name" value="TPR-like"/>
    <property type="match status" value="1"/>
</dbReference>
<evidence type="ECO:0000256" key="4">
    <source>
        <dbReference type="SAM" id="Coils"/>
    </source>
</evidence>
<evidence type="ECO:0000313" key="5">
    <source>
        <dbReference type="EMBL" id="MBC5991352.1"/>
    </source>
</evidence>
<evidence type="ECO:0000256" key="3">
    <source>
        <dbReference type="PROSITE-ProRule" id="PRU00339"/>
    </source>
</evidence>
<dbReference type="PANTHER" id="PTHR44858:SF1">
    <property type="entry name" value="UDP-N-ACETYLGLUCOSAMINE--PEPTIDE N-ACETYLGLUCOSAMINYLTRANSFERASE SPINDLY-RELATED"/>
    <property type="match status" value="1"/>
</dbReference>
<dbReference type="Proteomes" id="UP000603640">
    <property type="component" value="Unassembled WGS sequence"/>
</dbReference>
<keyword evidence="4" id="KW-0175">Coiled coil</keyword>
<dbReference type="InterPro" id="IPR011990">
    <property type="entry name" value="TPR-like_helical_dom_sf"/>
</dbReference>
<evidence type="ECO:0000256" key="1">
    <source>
        <dbReference type="ARBA" id="ARBA00022737"/>
    </source>
</evidence>
<reference evidence="5" key="1">
    <citation type="submission" date="2020-08" db="EMBL/GenBank/DDBJ databases">
        <title>Pontibacter sp. SD6 16S ribosomal RNA gene Genome sequencing and assembly.</title>
        <authorList>
            <person name="Kang M."/>
        </authorList>
    </citation>
    <scope>NUCLEOTIDE SEQUENCE</scope>
    <source>
        <strain evidence="5">SD6</strain>
    </source>
</reference>
<dbReference type="Pfam" id="PF13429">
    <property type="entry name" value="TPR_15"/>
    <property type="match status" value="1"/>
</dbReference>
<dbReference type="AlphaFoldDB" id="A0A923N5M8"/>
<dbReference type="Gene3D" id="1.25.40.10">
    <property type="entry name" value="Tetratricopeptide repeat domain"/>
    <property type="match status" value="2"/>
</dbReference>
<name>A0A923N5M8_9BACT</name>
<feature type="repeat" description="TPR" evidence="3">
    <location>
        <begin position="127"/>
        <end position="160"/>
    </location>
</feature>
<keyword evidence="1" id="KW-0677">Repeat</keyword>
<feature type="repeat" description="TPR" evidence="3">
    <location>
        <begin position="229"/>
        <end position="262"/>
    </location>
</feature>
<keyword evidence="6" id="KW-1185">Reference proteome</keyword>
<dbReference type="InterPro" id="IPR050498">
    <property type="entry name" value="Ycf3"/>
</dbReference>
<proteinExistence type="predicted"/>
<evidence type="ECO:0000256" key="2">
    <source>
        <dbReference type="ARBA" id="ARBA00022803"/>
    </source>
</evidence>
<dbReference type="GO" id="GO:0009279">
    <property type="term" value="C:cell outer membrane"/>
    <property type="evidence" value="ECO:0007669"/>
    <property type="project" value="TreeGrafter"/>
</dbReference>